<evidence type="ECO:0000259" key="1">
    <source>
        <dbReference type="Pfam" id="PF03992"/>
    </source>
</evidence>
<dbReference type="GO" id="GO:0004497">
    <property type="term" value="F:monooxygenase activity"/>
    <property type="evidence" value="ECO:0007669"/>
    <property type="project" value="UniProtKB-KW"/>
</dbReference>
<dbReference type="SUPFAM" id="SSF54909">
    <property type="entry name" value="Dimeric alpha+beta barrel"/>
    <property type="match status" value="1"/>
</dbReference>
<dbReference type="RefSeq" id="WP_366489186.1">
    <property type="nucleotide sequence ID" value="NZ_JACBZT010000001.1"/>
</dbReference>
<dbReference type="Proteomes" id="UP000541969">
    <property type="component" value="Unassembled WGS sequence"/>
</dbReference>
<protein>
    <submittedName>
        <fullName evidence="2">Quinol monooxygenase YgiN</fullName>
    </submittedName>
</protein>
<dbReference type="InterPro" id="IPR011008">
    <property type="entry name" value="Dimeric_a/b-barrel"/>
</dbReference>
<dbReference type="AlphaFoldDB" id="A0A853CIT6"/>
<dbReference type="InterPro" id="IPR007138">
    <property type="entry name" value="ABM_dom"/>
</dbReference>
<comment type="caution">
    <text evidence="2">The sequence shown here is derived from an EMBL/GenBank/DDBJ whole genome shotgun (WGS) entry which is preliminary data.</text>
</comment>
<keyword evidence="2" id="KW-0503">Monooxygenase</keyword>
<dbReference type="Pfam" id="PF03992">
    <property type="entry name" value="ABM"/>
    <property type="match status" value="1"/>
</dbReference>
<keyword evidence="3" id="KW-1185">Reference proteome</keyword>
<organism evidence="2 3">
    <name type="scientific">Petropleomorpha daqingensis</name>
    <dbReference type="NCBI Taxonomy" id="2026353"/>
    <lineage>
        <taxon>Bacteria</taxon>
        <taxon>Bacillati</taxon>
        <taxon>Actinomycetota</taxon>
        <taxon>Actinomycetes</taxon>
        <taxon>Geodermatophilales</taxon>
        <taxon>Geodermatophilaceae</taxon>
        <taxon>Petropleomorpha</taxon>
    </lineage>
</organism>
<proteinExistence type="predicted"/>
<dbReference type="InterPro" id="IPR050744">
    <property type="entry name" value="AI-2_Isomerase_LsrG"/>
</dbReference>
<gene>
    <name evidence="2" type="ORF">GGQ55_002476</name>
</gene>
<dbReference type="Gene3D" id="3.30.70.100">
    <property type="match status" value="1"/>
</dbReference>
<reference evidence="2 3" key="1">
    <citation type="submission" date="2020-07" db="EMBL/GenBank/DDBJ databases">
        <title>Sequencing the genomes of 1000 actinobacteria strains.</title>
        <authorList>
            <person name="Klenk H.-P."/>
        </authorList>
    </citation>
    <scope>NUCLEOTIDE SEQUENCE [LARGE SCALE GENOMIC DNA]</scope>
    <source>
        <strain evidence="2 3">DSM 104001</strain>
    </source>
</reference>
<accession>A0A853CIT6</accession>
<evidence type="ECO:0000313" key="2">
    <source>
        <dbReference type="EMBL" id="NYJ06198.1"/>
    </source>
</evidence>
<dbReference type="PANTHER" id="PTHR33336">
    <property type="entry name" value="QUINOL MONOOXYGENASE YGIN-RELATED"/>
    <property type="match status" value="1"/>
</dbReference>
<dbReference type="PANTHER" id="PTHR33336:SF15">
    <property type="entry name" value="ABM DOMAIN-CONTAINING PROTEIN"/>
    <property type="match status" value="1"/>
</dbReference>
<evidence type="ECO:0000313" key="3">
    <source>
        <dbReference type="Proteomes" id="UP000541969"/>
    </source>
</evidence>
<sequence length="102" mass="10540">MSVVVVATITPKPGEEDAVREAVLAAIPQVHEEPGCELYALHEGAGEFVMVERWESAEALAVHSKAEALTRLGSALAGKVSGPPNVRTLTAVPGGDAAKGRL</sequence>
<feature type="domain" description="ABM" evidence="1">
    <location>
        <begin position="3"/>
        <end position="69"/>
    </location>
</feature>
<name>A0A853CIT6_9ACTN</name>
<dbReference type="EMBL" id="JACBZT010000001">
    <property type="protein sequence ID" value="NYJ06198.1"/>
    <property type="molecule type" value="Genomic_DNA"/>
</dbReference>
<keyword evidence="2" id="KW-0560">Oxidoreductase</keyword>